<organism evidence="1 2">
    <name type="scientific">Fragilariopsis cylindrus CCMP1102</name>
    <dbReference type="NCBI Taxonomy" id="635003"/>
    <lineage>
        <taxon>Eukaryota</taxon>
        <taxon>Sar</taxon>
        <taxon>Stramenopiles</taxon>
        <taxon>Ochrophyta</taxon>
        <taxon>Bacillariophyta</taxon>
        <taxon>Bacillariophyceae</taxon>
        <taxon>Bacillariophycidae</taxon>
        <taxon>Bacillariales</taxon>
        <taxon>Bacillariaceae</taxon>
        <taxon>Fragilariopsis</taxon>
    </lineage>
</organism>
<evidence type="ECO:0000313" key="1">
    <source>
        <dbReference type="EMBL" id="OEU10129.1"/>
    </source>
</evidence>
<dbReference type="Proteomes" id="UP000095751">
    <property type="component" value="Unassembled WGS sequence"/>
</dbReference>
<dbReference type="InParanoid" id="A0A1E7EWB5"/>
<evidence type="ECO:0000313" key="2">
    <source>
        <dbReference type="Proteomes" id="UP000095751"/>
    </source>
</evidence>
<reference evidence="1 2" key="1">
    <citation type="submission" date="2016-09" db="EMBL/GenBank/DDBJ databases">
        <title>Extensive genetic diversity and differential bi-allelic expression allows diatom success in the polar Southern Ocean.</title>
        <authorList>
            <consortium name="DOE Joint Genome Institute"/>
            <person name="Mock T."/>
            <person name="Otillar R.P."/>
            <person name="Strauss J."/>
            <person name="Dupont C."/>
            <person name="Frickenhaus S."/>
            <person name="Maumus F."/>
            <person name="Mcmullan M."/>
            <person name="Sanges R."/>
            <person name="Schmutz J."/>
            <person name="Toseland A."/>
            <person name="Valas R."/>
            <person name="Veluchamy A."/>
            <person name="Ward B.J."/>
            <person name="Allen A."/>
            <person name="Barry K."/>
            <person name="Falciatore A."/>
            <person name="Ferrante M."/>
            <person name="Fortunato A.E."/>
            <person name="Gloeckner G."/>
            <person name="Gruber A."/>
            <person name="Hipkin R."/>
            <person name="Janech M."/>
            <person name="Kroth P."/>
            <person name="Leese F."/>
            <person name="Lindquist E."/>
            <person name="Lyon B.R."/>
            <person name="Martin J."/>
            <person name="Mayer C."/>
            <person name="Parker M."/>
            <person name="Quesneville H."/>
            <person name="Raymond J."/>
            <person name="Uhlig C."/>
            <person name="Valentin K.U."/>
            <person name="Worden A.Z."/>
            <person name="Armbrust E.V."/>
            <person name="Bowler C."/>
            <person name="Green B."/>
            <person name="Moulton V."/>
            <person name="Van Oosterhout C."/>
            <person name="Grigoriev I."/>
        </authorList>
    </citation>
    <scope>NUCLEOTIDE SEQUENCE [LARGE SCALE GENOMIC DNA]</scope>
    <source>
        <strain evidence="1 2">CCMP1102</strain>
    </source>
</reference>
<sequence length="192" mass="19383">MKQFRATGIGGSGGGGNFLSAHDNSMGGAGAGVGIGLGRMNGMNDISGLVGMGSPMGPPGNGSAMALTMREWGGMNTMNNMMGGTGIDTNPMLRGGARTGMNGLNSSTMYGSGMGAMGGIGGRMEMGGGMNENGMTSNRMGYMNSMGATGIGAGGIMGSGQMSEGMDLQRLRHLQHLNRLEQQIADRTTNRG</sequence>
<keyword evidence="2" id="KW-1185">Reference proteome</keyword>
<dbReference type="KEGG" id="fcy:FRACYDRAFT_220347"/>
<accession>A0A1E7EWB5</accession>
<dbReference type="EMBL" id="KV784373">
    <property type="protein sequence ID" value="OEU10129.1"/>
    <property type="molecule type" value="Genomic_DNA"/>
</dbReference>
<proteinExistence type="predicted"/>
<gene>
    <name evidence="1" type="ORF">FRACYDRAFT_220347</name>
</gene>
<name>A0A1E7EWB5_9STRA</name>
<protein>
    <submittedName>
        <fullName evidence="1">Uncharacterized protein</fullName>
    </submittedName>
</protein>
<dbReference type="AlphaFoldDB" id="A0A1E7EWB5"/>